<keyword evidence="4" id="KW-1185">Reference proteome</keyword>
<accession>A0A7X0JDZ7</accession>
<dbReference type="Proteomes" id="UP000522313">
    <property type="component" value="Unassembled WGS sequence"/>
</dbReference>
<gene>
    <name evidence="2" type="ORF">F4693_001874</name>
    <name evidence="1" type="ORF">FHS97_002437</name>
</gene>
<dbReference type="AlphaFoldDB" id="A0A7X0JDZ7"/>
<dbReference type="RefSeq" id="WP_260396546.1">
    <property type="nucleotide sequence ID" value="NZ_BAABAR010000003.1"/>
</dbReference>
<evidence type="ECO:0000313" key="4">
    <source>
        <dbReference type="Proteomes" id="UP000560131"/>
    </source>
</evidence>
<reference evidence="2 3" key="3">
    <citation type="submission" date="2020-08" db="EMBL/GenBank/DDBJ databases">
        <authorList>
            <person name="Partida-Martinez L."/>
            <person name="Huntemann M."/>
            <person name="Clum A."/>
            <person name="Wang J."/>
            <person name="Palaniappan K."/>
            <person name="Ritter S."/>
            <person name="Chen I.-M."/>
            <person name="Stamatis D."/>
            <person name="Reddy T."/>
            <person name="O'Malley R."/>
            <person name="Daum C."/>
            <person name="Shapiro N."/>
            <person name="Ivanova N."/>
            <person name="Kyrpides N."/>
            <person name="Woyke T."/>
        </authorList>
    </citation>
    <scope>NUCLEOTIDE SEQUENCE [LARGE SCALE GENOMIC DNA]</scope>
    <source>
        <strain evidence="2 3">AS3.13</strain>
    </source>
</reference>
<reference evidence="2 3" key="2">
    <citation type="submission" date="2020-08" db="EMBL/GenBank/DDBJ databases">
        <title>The Agave Microbiome: Exploring the role of microbial communities in plant adaptations to desert environments.</title>
        <authorList>
            <person name="Partida-Martinez L.P."/>
        </authorList>
    </citation>
    <scope>NUCLEOTIDE SEQUENCE [LARGE SCALE GENOMIC DNA]</scope>
    <source>
        <strain evidence="2 3">AS3.13</strain>
    </source>
</reference>
<proteinExistence type="predicted"/>
<reference evidence="1 4" key="1">
    <citation type="submission" date="2020-08" db="EMBL/GenBank/DDBJ databases">
        <title>Genomic Encyclopedia of Type Strains, Phase IV (KMG-IV): sequencing the most valuable type-strain genomes for metagenomic binning, comparative biology and taxonomic classification.</title>
        <authorList>
            <person name="Goeker M."/>
        </authorList>
    </citation>
    <scope>NUCLEOTIDE SEQUENCE [LARGE SCALE GENOMIC DNA]</scope>
    <source>
        <strain evidence="1 4">DSM 101535</strain>
    </source>
</reference>
<protein>
    <submittedName>
        <fullName evidence="2">Uncharacterized protein</fullName>
    </submittedName>
</protein>
<name>A0A7X0JDZ7_9SPHN</name>
<evidence type="ECO:0000313" key="2">
    <source>
        <dbReference type="EMBL" id="MBB6504897.1"/>
    </source>
</evidence>
<evidence type="ECO:0000313" key="3">
    <source>
        <dbReference type="Proteomes" id="UP000522313"/>
    </source>
</evidence>
<dbReference type="EMBL" id="JACIJN010000007">
    <property type="protein sequence ID" value="MBB5726497.1"/>
    <property type="molecule type" value="Genomic_DNA"/>
</dbReference>
<dbReference type="EMBL" id="JACHBT010000008">
    <property type="protein sequence ID" value="MBB6504897.1"/>
    <property type="molecule type" value="Genomic_DNA"/>
</dbReference>
<comment type="caution">
    <text evidence="2">The sequence shown here is derived from an EMBL/GenBank/DDBJ whole genome shotgun (WGS) entry which is preliminary data.</text>
</comment>
<evidence type="ECO:0000313" key="1">
    <source>
        <dbReference type="EMBL" id="MBB5726497.1"/>
    </source>
</evidence>
<dbReference type="Proteomes" id="UP000560131">
    <property type="component" value="Unassembled WGS sequence"/>
</dbReference>
<organism evidence="2 3">
    <name type="scientific">Sphingomonas endophytica</name>
    <dbReference type="NCBI Taxonomy" id="869719"/>
    <lineage>
        <taxon>Bacteria</taxon>
        <taxon>Pseudomonadati</taxon>
        <taxon>Pseudomonadota</taxon>
        <taxon>Alphaproteobacteria</taxon>
        <taxon>Sphingomonadales</taxon>
        <taxon>Sphingomonadaceae</taxon>
        <taxon>Sphingomonas</taxon>
    </lineage>
</organism>
<sequence>MLRIRNAGHHGMVAAGLAAMFTAAVLGAQLAADAVVYVGELLIR</sequence>